<feature type="region of interest" description="Disordered" evidence="1">
    <location>
        <begin position="116"/>
        <end position="137"/>
    </location>
</feature>
<evidence type="ECO:0000313" key="4">
    <source>
        <dbReference type="Proteomes" id="UP000696280"/>
    </source>
</evidence>
<name>A0A9N9PII3_9HELO</name>
<evidence type="ECO:0000256" key="2">
    <source>
        <dbReference type="SAM" id="SignalP"/>
    </source>
</evidence>
<keyword evidence="4" id="KW-1185">Reference proteome</keyword>
<evidence type="ECO:0000256" key="1">
    <source>
        <dbReference type="SAM" id="MobiDB-lite"/>
    </source>
</evidence>
<organism evidence="3 4">
    <name type="scientific">Hymenoscyphus fraxineus</name>
    <dbReference type="NCBI Taxonomy" id="746836"/>
    <lineage>
        <taxon>Eukaryota</taxon>
        <taxon>Fungi</taxon>
        <taxon>Dikarya</taxon>
        <taxon>Ascomycota</taxon>
        <taxon>Pezizomycotina</taxon>
        <taxon>Leotiomycetes</taxon>
        <taxon>Helotiales</taxon>
        <taxon>Helotiaceae</taxon>
        <taxon>Hymenoscyphus</taxon>
    </lineage>
</organism>
<reference evidence="3" key="1">
    <citation type="submission" date="2021-07" db="EMBL/GenBank/DDBJ databases">
        <authorList>
            <person name="Durling M."/>
        </authorList>
    </citation>
    <scope>NUCLEOTIDE SEQUENCE</scope>
</reference>
<evidence type="ECO:0000313" key="3">
    <source>
        <dbReference type="EMBL" id="CAG8954469.1"/>
    </source>
</evidence>
<feature type="signal peptide" evidence="2">
    <location>
        <begin position="1"/>
        <end position="23"/>
    </location>
</feature>
<dbReference type="OrthoDB" id="3552888at2759"/>
<gene>
    <name evidence="3" type="ORF">HYFRA_00004381</name>
</gene>
<keyword evidence="2" id="KW-0732">Signal</keyword>
<accession>A0A9N9PII3</accession>
<dbReference type="AlphaFoldDB" id="A0A9N9PII3"/>
<sequence>MKMLTRTILFFLGTMGILSMVLAAYGDPAIQHRKPRIIGRGTVVKEDQGRPVSCVCPQQGWKPTQGLVKGFIDDLNQGRDKNKKCTTGTGGSRATRIKCAGGDNADMIELWNDARQRSTGSRLQDHSKIRSGDYGPL</sequence>
<proteinExistence type="predicted"/>
<dbReference type="EMBL" id="CAJVRL010000057">
    <property type="protein sequence ID" value="CAG8954469.1"/>
    <property type="molecule type" value="Genomic_DNA"/>
</dbReference>
<feature type="chain" id="PRO_5040129866" evidence="2">
    <location>
        <begin position="24"/>
        <end position="137"/>
    </location>
</feature>
<comment type="caution">
    <text evidence="3">The sequence shown here is derived from an EMBL/GenBank/DDBJ whole genome shotgun (WGS) entry which is preliminary data.</text>
</comment>
<protein>
    <submittedName>
        <fullName evidence="3">Uncharacterized protein</fullName>
    </submittedName>
</protein>
<dbReference type="Proteomes" id="UP000696280">
    <property type="component" value="Unassembled WGS sequence"/>
</dbReference>